<accession>A0A0N4U102</accession>
<evidence type="ECO:0000256" key="1">
    <source>
        <dbReference type="SAM" id="Phobius"/>
    </source>
</evidence>
<evidence type="ECO:0000313" key="4">
    <source>
        <dbReference type="Proteomes" id="UP000274756"/>
    </source>
</evidence>
<dbReference type="Proteomes" id="UP000038040">
    <property type="component" value="Unplaced"/>
</dbReference>
<protein>
    <submittedName>
        <fullName evidence="5">G_PROTEIN_RECEP_F1_2 domain-containing protein</fullName>
    </submittedName>
</protein>
<evidence type="ECO:0000313" key="3">
    <source>
        <dbReference type="Proteomes" id="UP000038040"/>
    </source>
</evidence>
<dbReference type="WBParaSite" id="DME_0000025301-mRNA-1">
    <property type="protein sequence ID" value="DME_0000025301-mRNA-1"/>
    <property type="gene ID" value="DME_0000025301"/>
</dbReference>
<evidence type="ECO:0000313" key="2">
    <source>
        <dbReference type="EMBL" id="VDN54640.1"/>
    </source>
</evidence>
<keyword evidence="4" id="KW-1185">Reference proteome</keyword>
<keyword evidence="1" id="KW-0472">Membrane</keyword>
<feature type="transmembrane region" description="Helical" evidence="1">
    <location>
        <begin position="5"/>
        <end position="23"/>
    </location>
</feature>
<reference evidence="5" key="1">
    <citation type="submission" date="2017-02" db="UniProtKB">
        <authorList>
            <consortium name="WormBaseParasite"/>
        </authorList>
    </citation>
    <scope>IDENTIFICATION</scope>
</reference>
<proteinExistence type="predicted"/>
<dbReference type="AlphaFoldDB" id="A0A0N4U102"/>
<keyword evidence="1" id="KW-0812">Transmembrane</keyword>
<keyword evidence="1" id="KW-1133">Transmembrane helix</keyword>
<organism evidence="3 5">
    <name type="scientific">Dracunculus medinensis</name>
    <name type="common">Guinea worm</name>
    <dbReference type="NCBI Taxonomy" id="318479"/>
    <lineage>
        <taxon>Eukaryota</taxon>
        <taxon>Metazoa</taxon>
        <taxon>Ecdysozoa</taxon>
        <taxon>Nematoda</taxon>
        <taxon>Chromadorea</taxon>
        <taxon>Rhabditida</taxon>
        <taxon>Spirurina</taxon>
        <taxon>Dracunculoidea</taxon>
        <taxon>Dracunculidae</taxon>
        <taxon>Dracunculus</taxon>
    </lineage>
</organism>
<dbReference type="Proteomes" id="UP000274756">
    <property type="component" value="Unassembled WGS sequence"/>
</dbReference>
<dbReference type="EMBL" id="UYYG01001150">
    <property type="protein sequence ID" value="VDN54640.1"/>
    <property type="molecule type" value="Genomic_DNA"/>
</dbReference>
<feature type="transmembrane region" description="Helical" evidence="1">
    <location>
        <begin position="35"/>
        <end position="56"/>
    </location>
</feature>
<sequence length="106" mass="11968">MCISCFFTGVLYAFPICIDFAIIKNPDDTVFQSVLATYVRLSMNLNSLVFIITIYLRQSDIADAVRRLFCKSNTSKIITMGSSISTNVVQNQSYMAWQKSPNSFTK</sequence>
<name>A0A0N4U102_DRAME</name>
<evidence type="ECO:0000313" key="5">
    <source>
        <dbReference type="WBParaSite" id="DME_0000025301-mRNA-1"/>
    </source>
</evidence>
<gene>
    <name evidence="2" type="ORF">DME_LOCUS4613</name>
</gene>
<reference evidence="2 4" key="2">
    <citation type="submission" date="2018-11" db="EMBL/GenBank/DDBJ databases">
        <authorList>
            <consortium name="Pathogen Informatics"/>
        </authorList>
    </citation>
    <scope>NUCLEOTIDE SEQUENCE [LARGE SCALE GENOMIC DNA]</scope>
</reference>